<sequence length="452" mass="46153">MSFAGFHRVAGFASSTDRAIRSMRVAVLTAGMIAISAGAMAQSGVPDAQVEANVLKALAGAPELANESIRTTTVYGTVTLSGSVRDESLRTRAENLAANANGVKKVVDELTLGVGTPAAEANLPQAGAPGMQDQAPPPPQDDQSGSNPLLQSDGTIAPAPGQPQAPDQPQMAQQQDQPPMPTTYPNGHPINPGGDPNAQQQQPSQNPYGAPPQYPQRYPQQYAQAPYGGQPGGALVTVPTGTMIRIRVNQPLSSNHSKPGMVFDGVVANDVIAGGAVAIPRGATVQGKVVDAKASGALKGRGELSLQITQVMMGGKVYPINSTLWAHNGSDKTIETVNKTAGFGAIGALLGAAAGGGVGAAVGGGIGAAAGLGSSATSGGGQVFVPSEGIITFNLAQEVAVTTVSEQEMQRLAYGVPAGAQPGYPMRRRVYYAPGPYPPGYYYGPGYYYPPR</sequence>
<dbReference type="EMBL" id="FZOU01000002">
    <property type="protein sequence ID" value="SNS79956.1"/>
    <property type="molecule type" value="Genomic_DNA"/>
</dbReference>
<accession>A0A239HEW0</accession>
<feature type="region of interest" description="Disordered" evidence="1">
    <location>
        <begin position="120"/>
        <end position="229"/>
    </location>
</feature>
<feature type="compositionally biased region" description="Low complexity" evidence="1">
    <location>
        <begin position="215"/>
        <end position="228"/>
    </location>
</feature>
<dbReference type="SMART" id="SM00749">
    <property type="entry name" value="BON"/>
    <property type="match status" value="1"/>
</dbReference>
<evidence type="ECO:0000313" key="3">
    <source>
        <dbReference type="EMBL" id="SNS79956.1"/>
    </source>
</evidence>
<feature type="compositionally biased region" description="Low complexity" evidence="1">
    <location>
        <begin position="196"/>
        <end position="208"/>
    </location>
</feature>
<dbReference type="Gene3D" id="3.30.1340.30">
    <property type="match status" value="1"/>
</dbReference>
<organism evidence="3 4">
    <name type="scientific">Granulicella rosea</name>
    <dbReference type="NCBI Taxonomy" id="474952"/>
    <lineage>
        <taxon>Bacteria</taxon>
        <taxon>Pseudomonadati</taxon>
        <taxon>Acidobacteriota</taxon>
        <taxon>Terriglobia</taxon>
        <taxon>Terriglobales</taxon>
        <taxon>Acidobacteriaceae</taxon>
        <taxon>Granulicella</taxon>
    </lineage>
</organism>
<gene>
    <name evidence="3" type="ORF">SAMN05421770_102377</name>
</gene>
<proteinExistence type="predicted"/>
<reference evidence="3 4" key="1">
    <citation type="submission" date="2017-06" db="EMBL/GenBank/DDBJ databases">
        <authorList>
            <person name="Kim H.J."/>
            <person name="Triplett B.A."/>
        </authorList>
    </citation>
    <scope>NUCLEOTIDE SEQUENCE [LARGE SCALE GENOMIC DNA]</scope>
    <source>
        <strain evidence="3 4">DSM 18704</strain>
    </source>
</reference>
<feature type="compositionally biased region" description="Low complexity" evidence="1">
    <location>
        <begin position="124"/>
        <end position="134"/>
    </location>
</feature>
<protein>
    <submittedName>
        <fullName evidence="3">BON domain-containing protein</fullName>
    </submittedName>
</protein>
<name>A0A239HEW0_9BACT</name>
<keyword evidence="4" id="KW-1185">Reference proteome</keyword>
<evidence type="ECO:0000259" key="2">
    <source>
        <dbReference type="PROSITE" id="PS50914"/>
    </source>
</evidence>
<dbReference type="InterPro" id="IPR014004">
    <property type="entry name" value="Transpt-assoc_nodulatn_dom_bac"/>
</dbReference>
<dbReference type="AlphaFoldDB" id="A0A239HEW0"/>
<dbReference type="PROSITE" id="PS50914">
    <property type="entry name" value="BON"/>
    <property type="match status" value="1"/>
</dbReference>
<dbReference type="InterPro" id="IPR007055">
    <property type="entry name" value="BON_dom"/>
</dbReference>
<feature type="compositionally biased region" description="Low complexity" evidence="1">
    <location>
        <begin position="157"/>
        <end position="177"/>
    </location>
</feature>
<evidence type="ECO:0000256" key="1">
    <source>
        <dbReference type="SAM" id="MobiDB-lite"/>
    </source>
</evidence>
<dbReference type="Pfam" id="PF04972">
    <property type="entry name" value="BON"/>
    <property type="match status" value="1"/>
</dbReference>
<dbReference type="OrthoDB" id="117359at2"/>
<evidence type="ECO:0000313" key="4">
    <source>
        <dbReference type="Proteomes" id="UP000198356"/>
    </source>
</evidence>
<dbReference type="Proteomes" id="UP000198356">
    <property type="component" value="Unassembled WGS sequence"/>
</dbReference>
<feature type="domain" description="BON" evidence="2">
    <location>
        <begin position="46"/>
        <end position="114"/>
    </location>
</feature>